<evidence type="ECO:0000313" key="10">
    <source>
        <dbReference type="Proteomes" id="UP000781710"/>
    </source>
</evidence>
<dbReference type="InterPro" id="IPR013482">
    <property type="entry name" value="Molybde_CF_guanTrfase"/>
</dbReference>
<keyword evidence="5" id="KW-0460">Magnesium</keyword>
<dbReference type="Gene3D" id="3.90.550.10">
    <property type="entry name" value="Spore Coat Polysaccharide Biosynthesis Protein SpsA, Chain A"/>
    <property type="match status" value="1"/>
</dbReference>
<dbReference type="GO" id="GO:0016779">
    <property type="term" value="F:nucleotidyltransferase activity"/>
    <property type="evidence" value="ECO:0007669"/>
    <property type="project" value="UniProtKB-KW"/>
</dbReference>
<protein>
    <submittedName>
        <fullName evidence="9">Molybdenum cofactor guanylyltransferase</fullName>
    </submittedName>
</protein>
<dbReference type="PANTHER" id="PTHR19136:SF81">
    <property type="entry name" value="MOLYBDENUM COFACTOR GUANYLYLTRANSFERASE"/>
    <property type="match status" value="1"/>
</dbReference>
<comment type="caution">
    <text evidence="9">The sequence shown here is derived from an EMBL/GenBank/DDBJ whole genome shotgun (WGS) entry which is preliminary data.</text>
</comment>
<evidence type="ECO:0000256" key="6">
    <source>
        <dbReference type="ARBA" id="ARBA00023134"/>
    </source>
</evidence>
<proteinExistence type="predicted"/>
<evidence type="ECO:0000256" key="3">
    <source>
        <dbReference type="ARBA" id="ARBA00022723"/>
    </source>
</evidence>
<feature type="domain" description="MobA-like NTP transferase" evidence="8">
    <location>
        <begin position="11"/>
        <end position="150"/>
    </location>
</feature>
<reference evidence="9 10" key="1">
    <citation type="submission" date="2017-10" db="EMBL/GenBank/DDBJ databases">
        <title>Whole genome sequencing of members of genus Pseudoxanthomonas.</title>
        <authorList>
            <person name="Kumar S."/>
            <person name="Bansal K."/>
            <person name="Kaur A."/>
            <person name="Patil P."/>
            <person name="Sharma S."/>
            <person name="Patil P.B."/>
        </authorList>
    </citation>
    <scope>NUCLEOTIDE SEQUENCE [LARGE SCALE GENOMIC DNA]</scope>
    <source>
        <strain evidence="9 10">DSM 17109</strain>
    </source>
</reference>
<keyword evidence="1" id="KW-0963">Cytoplasm</keyword>
<evidence type="ECO:0000256" key="4">
    <source>
        <dbReference type="ARBA" id="ARBA00022741"/>
    </source>
</evidence>
<dbReference type="Pfam" id="PF12804">
    <property type="entry name" value="NTP_transf_3"/>
    <property type="match status" value="1"/>
</dbReference>
<evidence type="ECO:0000256" key="5">
    <source>
        <dbReference type="ARBA" id="ARBA00022842"/>
    </source>
</evidence>
<organism evidence="9 10">
    <name type="scientific">Pseudoxanthomonas japonensis</name>
    <dbReference type="NCBI Taxonomy" id="69284"/>
    <lineage>
        <taxon>Bacteria</taxon>
        <taxon>Pseudomonadati</taxon>
        <taxon>Pseudomonadota</taxon>
        <taxon>Gammaproteobacteria</taxon>
        <taxon>Lysobacterales</taxon>
        <taxon>Lysobacteraceae</taxon>
        <taxon>Pseudoxanthomonas</taxon>
    </lineage>
</organism>
<evidence type="ECO:0000256" key="2">
    <source>
        <dbReference type="ARBA" id="ARBA00022679"/>
    </source>
</evidence>
<gene>
    <name evidence="9" type="ORF">CSC78_12340</name>
</gene>
<keyword evidence="6" id="KW-0342">GTP-binding</keyword>
<keyword evidence="10" id="KW-1185">Reference proteome</keyword>
<keyword evidence="4" id="KW-0547">Nucleotide-binding</keyword>
<evidence type="ECO:0000256" key="7">
    <source>
        <dbReference type="ARBA" id="ARBA00023150"/>
    </source>
</evidence>
<evidence type="ECO:0000313" key="9">
    <source>
        <dbReference type="EMBL" id="KAF1724457.1"/>
    </source>
</evidence>
<keyword evidence="2" id="KW-0808">Transferase</keyword>
<sequence>MDAGMTRDWRAVLLAGGRSSRMGTDKAMLPWGAGTLIAHMHALLLTAGARQVVVSGHRPEFDGVPDAQPGTGPMGALAQLAPQLQEGQWLVVPVDMPLLTVELVHALLSVDAACACVEDHPLPMALRLDAGVRAVLADIGAREGRVRSLRALHDRLRATYVPAPPWREALRNGNTPEEWGALRTMR</sequence>
<keyword evidence="9" id="KW-0548">Nucleotidyltransferase</keyword>
<evidence type="ECO:0000256" key="1">
    <source>
        <dbReference type="ARBA" id="ARBA00022490"/>
    </source>
</evidence>
<accession>A0ABQ6ZFS4</accession>
<evidence type="ECO:0000259" key="8">
    <source>
        <dbReference type="Pfam" id="PF12804"/>
    </source>
</evidence>
<name>A0ABQ6ZFS4_9GAMM</name>
<keyword evidence="3" id="KW-0479">Metal-binding</keyword>
<dbReference type="CDD" id="cd02503">
    <property type="entry name" value="MobA"/>
    <property type="match status" value="1"/>
</dbReference>
<dbReference type="InterPro" id="IPR029044">
    <property type="entry name" value="Nucleotide-diphossugar_trans"/>
</dbReference>
<keyword evidence="7" id="KW-0501">Molybdenum cofactor biosynthesis</keyword>
<dbReference type="InterPro" id="IPR025877">
    <property type="entry name" value="MobA-like_NTP_Trfase"/>
</dbReference>
<dbReference type="SUPFAM" id="SSF53448">
    <property type="entry name" value="Nucleotide-diphospho-sugar transferases"/>
    <property type="match status" value="1"/>
</dbReference>
<dbReference type="EMBL" id="PDWW01000017">
    <property type="protein sequence ID" value="KAF1724457.1"/>
    <property type="molecule type" value="Genomic_DNA"/>
</dbReference>
<dbReference type="PANTHER" id="PTHR19136">
    <property type="entry name" value="MOLYBDENUM COFACTOR GUANYLYLTRANSFERASE"/>
    <property type="match status" value="1"/>
</dbReference>
<dbReference type="Proteomes" id="UP000781710">
    <property type="component" value="Unassembled WGS sequence"/>
</dbReference>